<feature type="transmembrane region" description="Helical" evidence="8">
    <location>
        <begin position="136"/>
        <end position="156"/>
    </location>
</feature>
<gene>
    <name evidence="10" type="primary">LOC100185148</name>
</gene>
<dbReference type="RefSeq" id="XP_002127699.1">
    <property type="nucleotide sequence ID" value="XM_002127663.4"/>
</dbReference>
<reference evidence="11" key="1">
    <citation type="journal article" date="2002" name="Science">
        <title>The draft genome of Ciona intestinalis: insights into chordate and vertebrate origins.</title>
        <authorList>
            <person name="Dehal P."/>
            <person name="Satou Y."/>
            <person name="Campbell R.K."/>
            <person name="Chapman J."/>
            <person name="Degnan B."/>
            <person name="De Tomaso A."/>
            <person name="Davidson B."/>
            <person name="Di Gregorio A."/>
            <person name="Gelpke M."/>
            <person name="Goodstein D.M."/>
            <person name="Harafuji N."/>
            <person name="Hastings K.E."/>
            <person name="Ho I."/>
            <person name="Hotta K."/>
            <person name="Huang W."/>
            <person name="Kawashima T."/>
            <person name="Lemaire P."/>
            <person name="Martinez D."/>
            <person name="Meinertzhagen I.A."/>
            <person name="Necula S."/>
            <person name="Nonaka M."/>
            <person name="Putnam N."/>
            <person name="Rash S."/>
            <person name="Saiga H."/>
            <person name="Satake M."/>
            <person name="Terry A."/>
            <person name="Yamada L."/>
            <person name="Wang H.G."/>
            <person name="Awazu S."/>
            <person name="Azumi K."/>
            <person name="Boore J."/>
            <person name="Branno M."/>
            <person name="Chin-Bow S."/>
            <person name="DeSantis R."/>
            <person name="Doyle S."/>
            <person name="Francino P."/>
            <person name="Keys D.N."/>
            <person name="Haga S."/>
            <person name="Hayashi H."/>
            <person name="Hino K."/>
            <person name="Imai K.S."/>
            <person name="Inaba K."/>
            <person name="Kano S."/>
            <person name="Kobayashi K."/>
            <person name="Kobayashi M."/>
            <person name="Lee B.I."/>
            <person name="Makabe K.W."/>
            <person name="Manohar C."/>
            <person name="Matassi G."/>
            <person name="Medina M."/>
            <person name="Mochizuki Y."/>
            <person name="Mount S."/>
            <person name="Morishita T."/>
            <person name="Miura S."/>
            <person name="Nakayama A."/>
            <person name="Nishizaka S."/>
            <person name="Nomoto H."/>
            <person name="Ohta F."/>
            <person name="Oishi K."/>
            <person name="Rigoutsos I."/>
            <person name="Sano M."/>
            <person name="Sasaki A."/>
            <person name="Sasakura Y."/>
            <person name="Shoguchi E."/>
            <person name="Shin-i T."/>
            <person name="Spagnuolo A."/>
            <person name="Stainier D."/>
            <person name="Suzuki M.M."/>
            <person name="Tassy O."/>
            <person name="Takatori N."/>
            <person name="Tokuoka M."/>
            <person name="Yagi K."/>
            <person name="Yoshizaki F."/>
            <person name="Wada S."/>
            <person name="Zhang C."/>
            <person name="Hyatt P.D."/>
            <person name="Larimer F."/>
            <person name="Detter C."/>
            <person name="Doggett N."/>
            <person name="Glavina T."/>
            <person name="Hawkins T."/>
            <person name="Richardson P."/>
            <person name="Lucas S."/>
            <person name="Kohara Y."/>
            <person name="Levine M."/>
            <person name="Satoh N."/>
            <person name="Rokhsar D.S."/>
        </authorList>
    </citation>
    <scope>NUCLEOTIDE SEQUENCE [LARGE SCALE GENOMIC DNA]</scope>
</reference>
<dbReference type="GeneTree" id="ENSGT00440000036553"/>
<dbReference type="GO" id="GO:0005886">
    <property type="term" value="C:plasma membrane"/>
    <property type="evidence" value="ECO:0007669"/>
    <property type="project" value="UniProtKB-SubCell"/>
</dbReference>
<evidence type="ECO:0000256" key="5">
    <source>
        <dbReference type="ARBA" id="ARBA00023136"/>
    </source>
</evidence>
<accession>F6X3Y1</accession>
<organism evidence="10 11">
    <name type="scientific">Ciona intestinalis</name>
    <name type="common">Transparent sea squirt</name>
    <name type="synonym">Ascidia intestinalis</name>
    <dbReference type="NCBI Taxonomy" id="7719"/>
    <lineage>
        <taxon>Eukaryota</taxon>
        <taxon>Metazoa</taxon>
        <taxon>Chordata</taxon>
        <taxon>Tunicata</taxon>
        <taxon>Ascidiacea</taxon>
        <taxon>Phlebobranchia</taxon>
        <taxon>Cionidae</taxon>
        <taxon>Ciona</taxon>
    </lineage>
</organism>
<evidence type="ECO:0000259" key="9">
    <source>
        <dbReference type="Pfam" id="PF12534"/>
    </source>
</evidence>
<evidence type="ECO:0000256" key="8">
    <source>
        <dbReference type="SAM" id="Phobius"/>
    </source>
</evidence>
<dbReference type="GeneID" id="100185148"/>
<accession>A0A1W2WAQ4</accession>
<protein>
    <submittedName>
        <fullName evidence="10">Volume-regulated anion channel subunit LRRC8B</fullName>
    </submittedName>
</protein>
<dbReference type="OMA" id="WAFKTTA"/>
<dbReference type="HOGENOM" id="CLU_044855_0_0_1"/>
<feature type="domain" description="LRRC8 pannexin-like TM region" evidence="9">
    <location>
        <begin position="10"/>
        <end position="299"/>
    </location>
</feature>
<sequence length="480" mass="55113">MASSWAFKTTASLIKPTREALLDYCAYILLVIAIIGTTRIIIGRSELQQLCPRKTFIQSNTSQPLTHEFNKTGDIVLTKPNLDKETRQFVLQSNLKVHLVKDLKVAEGEDDISVHKQKQDFNSSVLYFCLKHYQAYLPYFLLAESAVLLLIGILWVKMPSVQLLIKEFASILHECRQSTWYVSVADVLQSESTIPVTQSLFTLMKSDAVNMEMILLLETLFRPNSAYLNKSQARRLYERVQKFCIENENSVVLLDSYISKSIVQLIAWMLFFFINMVLFVKFEFYSTCGWSEVCEHDTFLRIIWYMAQLLVLVYGIFNCSALKWINDKAVYINRPRRNFLCCEDDNDDSSSKKRKFVKCRPFKVGQDQTVVHNDLALLLHLASSSNHKTITYFTIFLFDQWKEKFSQPVEDVHIESPVKQKLVKQFPARKSNSSSHPLLTKSSSYGKVSFFIESPQDEATDSPSSSSKTSGDVSDRISST</sequence>
<dbReference type="AlphaFoldDB" id="F6X3Y1"/>
<dbReference type="STRING" id="7719.ENSCINP00000015962"/>
<dbReference type="FunCoup" id="F6X3Y1">
    <property type="interactions" value="3"/>
</dbReference>
<keyword evidence="4 8" id="KW-1133">Transmembrane helix</keyword>
<comment type="subcellular location">
    <subcellularLocation>
        <location evidence="1">Cell membrane</location>
    </subcellularLocation>
</comment>
<evidence type="ECO:0000256" key="1">
    <source>
        <dbReference type="ARBA" id="ARBA00004236"/>
    </source>
</evidence>
<reference evidence="10" key="2">
    <citation type="journal article" date="2008" name="Genome Biol.">
        <title>Improved genome assembly and evidence-based global gene model set for the chordate Ciona intestinalis: new insight into intron and operon populations.</title>
        <authorList>
            <person name="Satou Y."/>
            <person name="Mineta K."/>
            <person name="Ogasawara M."/>
            <person name="Sasakura Y."/>
            <person name="Shoguchi E."/>
            <person name="Ueno K."/>
            <person name="Yamada L."/>
            <person name="Matsumoto J."/>
            <person name="Wasserscheid J."/>
            <person name="Dewar K."/>
            <person name="Wiley G.B."/>
            <person name="Macmil S.L."/>
            <person name="Roe B.A."/>
            <person name="Zeller R.W."/>
            <person name="Hastings K.E."/>
            <person name="Lemaire P."/>
            <person name="Lindquist E."/>
            <person name="Endo T."/>
            <person name="Hotta K."/>
            <person name="Inaba K."/>
        </authorList>
    </citation>
    <scope>NUCLEOTIDE SEQUENCE [LARGE SCALE GENOMIC DNA]</scope>
    <source>
        <strain evidence="10">wild type</strain>
    </source>
</reference>
<name>F6X3Y1_CIOIN</name>
<evidence type="ECO:0000256" key="6">
    <source>
        <dbReference type="ARBA" id="ARBA00023157"/>
    </source>
</evidence>
<dbReference type="KEGG" id="cin:100185148"/>
<feature type="compositionally biased region" description="Low complexity" evidence="7">
    <location>
        <begin position="461"/>
        <end position="472"/>
    </location>
</feature>
<dbReference type="InterPro" id="IPR021040">
    <property type="entry name" value="LRRC8_Pannexin-like"/>
</dbReference>
<keyword evidence="5 8" id="KW-0472">Membrane</keyword>
<keyword evidence="2" id="KW-1003">Cell membrane</keyword>
<feature type="transmembrane region" description="Helical" evidence="8">
    <location>
        <begin position="21"/>
        <end position="42"/>
    </location>
</feature>
<feature type="transmembrane region" description="Helical" evidence="8">
    <location>
        <begin position="302"/>
        <end position="325"/>
    </location>
</feature>
<keyword evidence="11" id="KW-1185">Reference proteome</keyword>
<keyword evidence="3 8" id="KW-0812">Transmembrane</keyword>
<dbReference type="Ensembl" id="ENSCINT00000015962.3">
    <property type="protein sequence ID" value="ENSCINP00000015962.3"/>
    <property type="gene ID" value="ENSCING00000007791.3"/>
</dbReference>
<evidence type="ECO:0000313" key="11">
    <source>
        <dbReference type="Proteomes" id="UP000008144"/>
    </source>
</evidence>
<dbReference type="EMBL" id="EAAA01000626">
    <property type="status" value="NOT_ANNOTATED_CDS"/>
    <property type="molecule type" value="Genomic_DNA"/>
</dbReference>
<proteinExistence type="predicted"/>
<evidence type="ECO:0000313" key="10">
    <source>
        <dbReference type="Ensembl" id="ENSCINP00000015962.3"/>
    </source>
</evidence>
<dbReference type="TCDB" id="1.A.25.3.2">
    <property type="family name" value="the gap junction-forming innexin (innexin) family"/>
</dbReference>
<reference evidence="10" key="3">
    <citation type="submission" date="2025-08" db="UniProtKB">
        <authorList>
            <consortium name="Ensembl"/>
        </authorList>
    </citation>
    <scope>IDENTIFICATION</scope>
</reference>
<dbReference type="Pfam" id="PF12534">
    <property type="entry name" value="Pannexin_like"/>
    <property type="match status" value="1"/>
</dbReference>
<evidence type="ECO:0000256" key="4">
    <source>
        <dbReference type="ARBA" id="ARBA00022989"/>
    </source>
</evidence>
<dbReference type="OrthoDB" id="10588275at2759"/>
<evidence type="ECO:0000256" key="2">
    <source>
        <dbReference type="ARBA" id="ARBA00022475"/>
    </source>
</evidence>
<evidence type="ECO:0000256" key="3">
    <source>
        <dbReference type="ARBA" id="ARBA00022692"/>
    </source>
</evidence>
<feature type="region of interest" description="Disordered" evidence="7">
    <location>
        <begin position="455"/>
        <end position="480"/>
    </location>
</feature>
<dbReference type="InParanoid" id="F6X3Y1"/>
<reference evidence="10" key="4">
    <citation type="submission" date="2025-09" db="UniProtKB">
        <authorList>
            <consortium name="Ensembl"/>
        </authorList>
    </citation>
    <scope>IDENTIFICATION</scope>
</reference>
<keyword evidence="6" id="KW-1015">Disulfide bond</keyword>
<dbReference type="Proteomes" id="UP000008144">
    <property type="component" value="Chromosome 10"/>
</dbReference>
<feature type="transmembrane region" description="Helical" evidence="8">
    <location>
        <begin position="262"/>
        <end position="282"/>
    </location>
</feature>
<evidence type="ECO:0000256" key="7">
    <source>
        <dbReference type="SAM" id="MobiDB-lite"/>
    </source>
</evidence>